<protein>
    <submittedName>
        <fullName evidence="3">Amidohydrolase</fullName>
    </submittedName>
</protein>
<evidence type="ECO:0000259" key="2">
    <source>
        <dbReference type="Pfam" id="PF07969"/>
    </source>
</evidence>
<dbReference type="InterPro" id="IPR051781">
    <property type="entry name" value="Metallo-dep_Hydrolase"/>
</dbReference>
<feature type="signal peptide" evidence="1">
    <location>
        <begin position="1"/>
        <end position="18"/>
    </location>
</feature>
<feature type="domain" description="Amidohydrolase 3" evidence="2">
    <location>
        <begin position="329"/>
        <end position="402"/>
    </location>
</feature>
<evidence type="ECO:0000313" key="3">
    <source>
        <dbReference type="EMBL" id="TKB50823.1"/>
    </source>
</evidence>
<dbReference type="SUPFAM" id="SSF51556">
    <property type="entry name" value="Metallo-dependent hydrolases"/>
    <property type="match status" value="1"/>
</dbReference>
<keyword evidence="4" id="KW-1185">Reference proteome</keyword>
<dbReference type="InterPro" id="IPR032466">
    <property type="entry name" value="Metal_Hydrolase"/>
</dbReference>
<dbReference type="EMBL" id="SWCJ01000020">
    <property type="protein sequence ID" value="TKB50823.1"/>
    <property type="molecule type" value="Genomic_DNA"/>
</dbReference>
<comment type="caution">
    <text evidence="3">The sequence shown here is derived from an EMBL/GenBank/DDBJ whole genome shotgun (WGS) entry which is preliminary data.</text>
</comment>
<dbReference type="AlphaFoldDB" id="A0A4U1BIA2"/>
<feature type="chain" id="PRO_5020251700" evidence="1">
    <location>
        <begin position="19"/>
        <end position="422"/>
    </location>
</feature>
<dbReference type="GO" id="GO:0016810">
    <property type="term" value="F:hydrolase activity, acting on carbon-nitrogen (but not peptide) bonds"/>
    <property type="evidence" value="ECO:0007669"/>
    <property type="project" value="InterPro"/>
</dbReference>
<dbReference type="Proteomes" id="UP000305675">
    <property type="component" value="Unassembled WGS sequence"/>
</dbReference>
<sequence>MKQLILLATMVLSWASYATTLIPAAPQSQAILIQGGTLHTVTQGTLPDTDLLMVDGRIAKIGSPLTPPEGAIVVDASGKRVYPGLISMASTLGLQEIGMVRSTVDQYEVGSTNPQIDAVQAYNPDSELIPTVRSNGITHAQITPHGEMLAGQSSVLNLDAWTIEDAMVKPLDGLHLYWPELKLHPTNEKRQQQQKEVQQQALDELHQAFADAYGYYQNQQSREKQDRRWLAMKSLFDGKINLYVHADRQQQIEQALQLAQQYRLKLVIIGGYDSYRLTEQLVAQQVPVVYTHANGLPLRRHEAFDLPFTIPSLLQDAGVSLALAYPGSWDSRNLPFAAGYAAANGLDANEALKAITYQPAQIMGLTDMGALEQGFRANVIVSDGDLLDMGQAKIDAIYIDGRQIDLDNRHNQLYQKYQQKGQ</sequence>
<dbReference type="PANTHER" id="PTHR43135:SF3">
    <property type="entry name" value="ALPHA-D-RIBOSE 1-METHYLPHOSPHONATE 5-TRIPHOSPHATE DIPHOSPHATASE"/>
    <property type="match status" value="1"/>
</dbReference>
<proteinExistence type="predicted"/>
<dbReference type="Gene3D" id="3.20.20.140">
    <property type="entry name" value="Metal-dependent hydrolases"/>
    <property type="match status" value="1"/>
</dbReference>
<accession>A0A4U1BIA2</accession>
<dbReference type="InterPro" id="IPR011059">
    <property type="entry name" value="Metal-dep_hydrolase_composite"/>
</dbReference>
<dbReference type="PANTHER" id="PTHR43135">
    <property type="entry name" value="ALPHA-D-RIBOSE 1-METHYLPHOSPHONATE 5-TRIPHOSPHATE DIPHOSPHATASE"/>
    <property type="match status" value="1"/>
</dbReference>
<keyword evidence="3" id="KW-0378">Hydrolase</keyword>
<dbReference type="Pfam" id="PF07969">
    <property type="entry name" value="Amidohydro_3"/>
    <property type="match status" value="1"/>
</dbReference>
<dbReference type="SUPFAM" id="SSF51338">
    <property type="entry name" value="Composite domain of metallo-dependent hydrolases"/>
    <property type="match status" value="1"/>
</dbReference>
<dbReference type="OrthoDB" id="783596at2"/>
<gene>
    <name evidence="3" type="ORF">FCL42_18575</name>
</gene>
<reference evidence="3 4" key="1">
    <citation type="submission" date="2019-04" db="EMBL/GenBank/DDBJ databases">
        <authorList>
            <person name="Hwang J.C."/>
        </authorList>
    </citation>
    <scope>NUCLEOTIDE SEQUENCE [LARGE SCALE GENOMIC DNA]</scope>
    <source>
        <strain evidence="3 4">IMCC35002</strain>
    </source>
</reference>
<evidence type="ECO:0000313" key="4">
    <source>
        <dbReference type="Proteomes" id="UP000305675"/>
    </source>
</evidence>
<name>A0A4U1BIA2_9GAMM</name>
<evidence type="ECO:0000256" key="1">
    <source>
        <dbReference type="SAM" id="SignalP"/>
    </source>
</evidence>
<organism evidence="3 4">
    <name type="scientific">Ferrimonas aestuarii</name>
    <dbReference type="NCBI Taxonomy" id="2569539"/>
    <lineage>
        <taxon>Bacteria</taxon>
        <taxon>Pseudomonadati</taxon>
        <taxon>Pseudomonadota</taxon>
        <taxon>Gammaproteobacteria</taxon>
        <taxon>Alteromonadales</taxon>
        <taxon>Ferrimonadaceae</taxon>
        <taxon>Ferrimonas</taxon>
    </lineage>
</organism>
<dbReference type="Gene3D" id="2.30.40.10">
    <property type="entry name" value="Urease, subunit C, domain 1"/>
    <property type="match status" value="1"/>
</dbReference>
<keyword evidence="1" id="KW-0732">Signal</keyword>
<dbReference type="RefSeq" id="WP_136864934.1">
    <property type="nucleotide sequence ID" value="NZ_SWCJ01000020.1"/>
</dbReference>
<dbReference type="InterPro" id="IPR013108">
    <property type="entry name" value="Amidohydro_3"/>
</dbReference>